<name>A0A9Q2HFD4_9STAP</name>
<evidence type="ECO:0000313" key="2">
    <source>
        <dbReference type="EMBL" id="MBB5175392.1"/>
    </source>
</evidence>
<dbReference type="NCBIfam" id="TIGR04191">
    <property type="entry name" value="YphP_YqiW"/>
    <property type="match status" value="1"/>
</dbReference>
<reference evidence="2 3" key="1">
    <citation type="submission" date="2020-08" db="EMBL/GenBank/DDBJ databases">
        <title>Genomic Encyclopedia of Type Strains, Phase IV (KMG-IV): sequencing the most valuable type-strain genomes for metagenomic binning, comparative biology and taxonomic classification.</title>
        <authorList>
            <person name="Goeker M."/>
        </authorList>
    </citation>
    <scope>NUCLEOTIDE SEQUENCE [LARGE SCALE GENOMIC DNA]</scope>
    <source>
        <strain evidence="2 3">DSM 19163</strain>
    </source>
</reference>
<comment type="caution">
    <text evidence="2">The sequence shown here is derived from an EMBL/GenBank/DDBJ whole genome shotgun (WGS) entry which is preliminary data.</text>
</comment>
<gene>
    <name evidence="2" type="ORF">HNQ45_000250</name>
</gene>
<protein>
    <submittedName>
        <fullName evidence="2">YphP/YqiW family bacilliredoxin</fullName>
    </submittedName>
</protein>
<dbReference type="EMBL" id="JACHHF010000001">
    <property type="protein sequence ID" value="MBB5175392.1"/>
    <property type="molecule type" value="Genomic_DNA"/>
</dbReference>
<dbReference type="InterPro" id="IPR009474">
    <property type="entry name" value="BrxB/BrxA"/>
</dbReference>
<dbReference type="AlphaFoldDB" id="A0A9Q2HFD4"/>
<keyword evidence="3" id="KW-1185">Reference proteome</keyword>
<dbReference type="RefSeq" id="WP_183672816.1">
    <property type="nucleotide sequence ID" value="NZ_CBCRYX010000003.1"/>
</dbReference>
<dbReference type="Gene3D" id="3.40.30.10">
    <property type="entry name" value="Glutaredoxin"/>
    <property type="match status" value="1"/>
</dbReference>
<sequence>MNAYEDYMNELVEAYRRDLTKYNFEELTTTDAVNTFMNDLDSNETTFVVINSMCGCAAGLARPAARTVALQNPNKPDHLVTVFAGQDKEATETMREYIGQAPSSPSMALFEGKDLKYFLPREFIEGREVEDIMMDLKDVFDEHCQ</sequence>
<dbReference type="Pfam" id="PF06491">
    <property type="entry name" value="Disulph_isomer"/>
    <property type="match status" value="1"/>
</dbReference>
<dbReference type="PANTHER" id="PTHR40052:SF2">
    <property type="entry name" value="BACILLIREDOXIN BRXA"/>
    <property type="match status" value="1"/>
</dbReference>
<organism evidence="2 3">
    <name type="scientific">Nosocomiicoccus ampullae</name>
    <dbReference type="NCBI Taxonomy" id="489910"/>
    <lineage>
        <taxon>Bacteria</taxon>
        <taxon>Bacillati</taxon>
        <taxon>Bacillota</taxon>
        <taxon>Bacilli</taxon>
        <taxon>Bacillales</taxon>
        <taxon>Staphylococcaceae</taxon>
        <taxon>Nosocomiicoccus</taxon>
    </lineage>
</organism>
<dbReference type="Proteomes" id="UP000579136">
    <property type="component" value="Unassembled WGS sequence"/>
</dbReference>
<proteinExistence type="inferred from homology"/>
<evidence type="ECO:0000256" key="1">
    <source>
        <dbReference type="ARBA" id="ARBA00038305"/>
    </source>
</evidence>
<evidence type="ECO:0000313" key="3">
    <source>
        <dbReference type="Proteomes" id="UP000579136"/>
    </source>
</evidence>
<comment type="similarity">
    <text evidence="1">Belongs to the bacilliredoxin family.</text>
</comment>
<accession>A0A9Q2HFD4</accession>
<dbReference type="PANTHER" id="PTHR40052">
    <property type="entry name" value="UPF0403 PROTEIN YQIW-RELATED"/>
    <property type="match status" value="1"/>
</dbReference>